<comment type="caution">
    <text evidence="3">The sequence shown here is derived from an EMBL/GenBank/DDBJ whole genome shotgun (WGS) entry which is preliminary data.</text>
</comment>
<dbReference type="Gene3D" id="3.30.300.160">
    <property type="entry name" value="Type II secretion system, protein E, N-terminal domain"/>
    <property type="match status" value="1"/>
</dbReference>
<keyword evidence="4" id="KW-1185">Reference proteome</keyword>
<evidence type="ECO:0000259" key="2">
    <source>
        <dbReference type="Pfam" id="PF05157"/>
    </source>
</evidence>
<dbReference type="Proteomes" id="UP000284605">
    <property type="component" value="Unassembled WGS sequence"/>
</dbReference>
<dbReference type="AlphaFoldDB" id="A0A418VUI9"/>
<feature type="domain" description="Type II secretion system protein GspE N-terminal" evidence="2">
    <location>
        <begin position="5"/>
        <end position="77"/>
    </location>
</feature>
<proteinExistence type="predicted"/>
<dbReference type="EMBL" id="QYUK01000016">
    <property type="protein sequence ID" value="RJF80809.1"/>
    <property type="molecule type" value="Genomic_DNA"/>
</dbReference>
<feature type="region of interest" description="Disordered" evidence="1">
    <location>
        <begin position="76"/>
        <end position="103"/>
    </location>
</feature>
<gene>
    <name evidence="3" type="ORF">D3874_27395</name>
</gene>
<reference evidence="3 4" key="1">
    <citation type="submission" date="2018-09" db="EMBL/GenBank/DDBJ databases">
        <authorList>
            <person name="Zhu H."/>
        </authorList>
    </citation>
    <scope>NUCLEOTIDE SEQUENCE [LARGE SCALE GENOMIC DNA]</scope>
    <source>
        <strain evidence="3 4">K1W22B-8</strain>
    </source>
</reference>
<evidence type="ECO:0000256" key="1">
    <source>
        <dbReference type="SAM" id="MobiDB-lite"/>
    </source>
</evidence>
<dbReference type="Pfam" id="PF05157">
    <property type="entry name" value="MshEN"/>
    <property type="match status" value="1"/>
</dbReference>
<name>A0A418VUI9_9PROT</name>
<evidence type="ECO:0000313" key="3">
    <source>
        <dbReference type="EMBL" id="RJF80809.1"/>
    </source>
</evidence>
<sequence>MPGEPVAADRISAYFLRERRAVPVALDDETLTVAVVDPFDATVVDGLRLAARRRVAVEVATASDIEEALARLYAAPGQRPAPSTATPLNSTSPNCVSGPATRR</sequence>
<feature type="compositionally biased region" description="Polar residues" evidence="1">
    <location>
        <begin position="81"/>
        <end position="95"/>
    </location>
</feature>
<accession>A0A418VUI9</accession>
<evidence type="ECO:0000313" key="4">
    <source>
        <dbReference type="Proteomes" id="UP000284605"/>
    </source>
</evidence>
<dbReference type="InterPro" id="IPR007831">
    <property type="entry name" value="T2SS_GspE_N"/>
</dbReference>
<organism evidence="3 4">
    <name type="scientific">Oleomonas cavernae</name>
    <dbReference type="NCBI Taxonomy" id="2320859"/>
    <lineage>
        <taxon>Bacteria</taxon>
        <taxon>Pseudomonadati</taxon>
        <taxon>Pseudomonadota</taxon>
        <taxon>Alphaproteobacteria</taxon>
        <taxon>Acetobacterales</taxon>
        <taxon>Acetobacteraceae</taxon>
        <taxon>Oleomonas</taxon>
    </lineage>
</organism>
<dbReference type="InterPro" id="IPR037257">
    <property type="entry name" value="T2SS_E_N_sf"/>
</dbReference>
<protein>
    <recommendedName>
        <fullName evidence="2">Type II secretion system protein GspE N-terminal domain-containing protein</fullName>
    </recommendedName>
</protein>
<dbReference type="SUPFAM" id="SSF160246">
    <property type="entry name" value="EspE N-terminal domain-like"/>
    <property type="match status" value="1"/>
</dbReference>